<dbReference type="GO" id="GO:0043190">
    <property type="term" value="C:ATP-binding cassette (ABC) transporter complex"/>
    <property type="evidence" value="ECO:0007669"/>
    <property type="project" value="InterPro"/>
</dbReference>
<dbReference type="Gene3D" id="3.40.190.10">
    <property type="entry name" value="Periplasmic binding protein-like II"/>
    <property type="match status" value="1"/>
</dbReference>
<organism evidence="2 3">
    <name type="scientific">Luteipulveratus mongoliensis</name>
    <dbReference type="NCBI Taxonomy" id="571913"/>
    <lineage>
        <taxon>Bacteria</taxon>
        <taxon>Bacillati</taxon>
        <taxon>Actinomycetota</taxon>
        <taxon>Actinomycetes</taxon>
        <taxon>Micrococcales</taxon>
        <taxon>Dermacoccaceae</taxon>
        <taxon>Luteipulveratus</taxon>
    </lineage>
</organism>
<dbReference type="Pfam" id="PF00496">
    <property type="entry name" value="SBP_bac_5"/>
    <property type="match status" value="1"/>
</dbReference>
<sequence>MALALGLCTSACSGSTNSTSGSNAANALTVGAYGGPTIQRNFNPYSPNFLSGTAGLVYENLFGANPLKGGAFVPWLVTKYAFSPDGKTMTLTMDPRAKWSDGTPLTSSDVVFTADYLKKHDLAPFEYSSITAPDKGTVTIAFTQPAFGLVKDVGGLIVLPQKQWASKTDPLTDLNQNPVGSGPYTVKQFTSQQVTFGAREGYWKQTVPVKTLNFTICGDTAVQKLQTDQMQWTSCGITSIKSNYLTKNPTHHVFNAQYASRFLALNLTRKPFDNIDVRRGISLALNRGQLADLINGENPGAMQPVSPTGYDAKAWSAWLPPEHLTPVKQDVNAALQSFAKAGYRQSGGKLVGPNGKQLSIELLEVADYADSIQYARVLVEQLKKVGIDAKVKAVAENLYTSDQAAGKFDAVVSKVGYGGNPISGFRTLLASENVGKNRNWERWNDKATDNLLTQAKSAPEAEQKSISKKLGTIMAERLPLIATNTNPASTLYSTKHWTGWPDASNPYSSATPFDGLDTALTVLSLKPAQ</sequence>
<dbReference type="InterPro" id="IPR000914">
    <property type="entry name" value="SBP_5_dom"/>
</dbReference>
<dbReference type="AlphaFoldDB" id="A0A0K1JK62"/>
<dbReference type="InterPro" id="IPR039424">
    <property type="entry name" value="SBP_5"/>
</dbReference>
<dbReference type="Gene3D" id="3.90.76.10">
    <property type="entry name" value="Dipeptide-binding Protein, Domain 1"/>
    <property type="match status" value="1"/>
</dbReference>
<dbReference type="GO" id="GO:0042597">
    <property type="term" value="C:periplasmic space"/>
    <property type="evidence" value="ECO:0007669"/>
    <property type="project" value="UniProtKB-ARBA"/>
</dbReference>
<dbReference type="GO" id="GO:0015833">
    <property type="term" value="P:peptide transport"/>
    <property type="evidence" value="ECO:0007669"/>
    <property type="project" value="TreeGrafter"/>
</dbReference>
<dbReference type="SUPFAM" id="SSF53850">
    <property type="entry name" value="Periplasmic binding protein-like II"/>
    <property type="match status" value="1"/>
</dbReference>
<evidence type="ECO:0000313" key="3">
    <source>
        <dbReference type="Proteomes" id="UP000066480"/>
    </source>
</evidence>
<dbReference type="Gene3D" id="3.10.105.10">
    <property type="entry name" value="Dipeptide-binding Protein, Domain 3"/>
    <property type="match status" value="1"/>
</dbReference>
<dbReference type="EMBL" id="CP011112">
    <property type="protein sequence ID" value="AKU17114.1"/>
    <property type="molecule type" value="Genomic_DNA"/>
</dbReference>
<proteinExistence type="predicted"/>
<dbReference type="KEGG" id="lmoi:VV02_16685"/>
<feature type="domain" description="Solute-binding protein family 5" evidence="1">
    <location>
        <begin position="72"/>
        <end position="431"/>
    </location>
</feature>
<protein>
    <recommendedName>
        <fullName evidence="1">Solute-binding protein family 5 domain-containing protein</fullName>
    </recommendedName>
</protein>
<dbReference type="GO" id="GO:1904680">
    <property type="term" value="F:peptide transmembrane transporter activity"/>
    <property type="evidence" value="ECO:0007669"/>
    <property type="project" value="TreeGrafter"/>
</dbReference>
<dbReference type="InterPro" id="IPR030678">
    <property type="entry name" value="Peptide/Ni-bd"/>
</dbReference>
<gene>
    <name evidence="2" type="ORF">VV02_16685</name>
</gene>
<dbReference type="Proteomes" id="UP000066480">
    <property type="component" value="Chromosome"/>
</dbReference>
<evidence type="ECO:0000259" key="1">
    <source>
        <dbReference type="Pfam" id="PF00496"/>
    </source>
</evidence>
<name>A0A0K1JK62_9MICO</name>
<accession>A0A0K1JK62</accession>
<dbReference type="STRING" id="571913.VV02_16685"/>
<reference evidence="2 3" key="1">
    <citation type="submission" date="2015-03" db="EMBL/GenBank/DDBJ databases">
        <title>Luteipulveratus halotolerans sp. nov., a novel actinobacterium (Dermacoccaceae) from Sarawak, Malaysia.</title>
        <authorList>
            <person name="Juboi H."/>
            <person name="Basik A."/>
            <person name="Shamsul S.S."/>
            <person name="Arnold P."/>
            <person name="Schmitt E.K."/>
            <person name="Sanglier J.-J."/>
            <person name="Yeo T."/>
        </authorList>
    </citation>
    <scope>NUCLEOTIDE SEQUENCE [LARGE SCALE GENOMIC DNA]</scope>
    <source>
        <strain evidence="2 3">MN07-A0370</strain>
    </source>
</reference>
<dbReference type="CDD" id="cd08509">
    <property type="entry name" value="PBP2_TmCBP_oligosaccharides_like"/>
    <property type="match status" value="1"/>
</dbReference>
<keyword evidence="3" id="KW-1185">Reference proteome</keyword>
<dbReference type="PIRSF" id="PIRSF002741">
    <property type="entry name" value="MppA"/>
    <property type="match status" value="1"/>
</dbReference>
<evidence type="ECO:0000313" key="2">
    <source>
        <dbReference type="EMBL" id="AKU17114.1"/>
    </source>
</evidence>
<dbReference type="PANTHER" id="PTHR30290">
    <property type="entry name" value="PERIPLASMIC BINDING COMPONENT OF ABC TRANSPORTER"/>
    <property type="match status" value="1"/>
</dbReference>